<dbReference type="OrthoDB" id="5796971at2759"/>
<evidence type="ECO:0000313" key="2">
    <source>
        <dbReference type="EMBL" id="VDN52017.1"/>
    </source>
</evidence>
<gene>
    <name evidence="2" type="ORF">DME_LOCUS1990</name>
</gene>
<evidence type="ECO:0000313" key="4">
    <source>
        <dbReference type="Proteomes" id="UP000274756"/>
    </source>
</evidence>
<evidence type="ECO:0000313" key="5">
    <source>
        <dbReference type="WBParaSite" id="DME_0000779301-mRNA-1"/>
    </source>
</evidence>
<dbReference type="Proteomes" id="UP000274756">
    <property type="component" value="Unassembled WGS sequence"/>
</dbReference>
<reference evidence="2 4" key="2">
    <citation type="submission" date="2018-11" db="EMBL/GenBank/DDBJ databases">
        <authorList>
            <consortium name="Pathogen Informatics"/>
        </authorList>
    </citation>
    <scope>NUCLEOTIDE SEQUENCE [LARGE SCALE GENOMIC DNA]</scope>
</reference>
<dbReference type="WBParaSite" id="DME_0000779301-mRNA-1">
    <property type="protein sequence ID" value="DME_0000779301-mRNA-1"/>
    <property type="gene ID" value="DME_0000779301"/>
</dbReference>
<keyword evidence="4" id="KW-1185">Reference proteome</keyword>
<sequence length="241" mass="26976">MNVPANYTDDNGVDKDLWSATDIYDDEIAKIIKNDSINHINATKEGSSSVIIAWNFFNDFPWLLWTIIAVGILIVFGIAITIITFMLCNKKKIVRRGNGYMSCNFGSCESVTQSMWSKWVICSPKFIFKRQKNLKSMRQNSASNMDPYMRPPLPPINGFNKNDDGFQGSFLPSLRLAPINNKVIAPLAKSDETAEVTVLHSNPAGNLILGTQIGSIHGIPVLEIDDYQRRSLPIPKLDDPR</sequence>
<reference evidence="5" key="1">
    <citation type="submission" date="2017-02" db="UniProtKB">
        <authorList>
            <consortium name="WormBaseParasite"/>
        </authorList>
    </citation>
    <scope>IDENTIFICATION</scope>
</reference>
<dbReference type="AlphaFoldDB" id="A0A0N4UJF8"/>
<protein>
    <submittedName>
        <fullName evidence="2 5">Uncharacterized protein</fullName>
    </submittedName>
</protein>
<keyword evidence="1" id="KW-0472">Membrane</keyword>
<dbReference type="Proteomes" id="UP000038040">
    <property type="component" value="Unplaced"/>
</dbReference>
<name>A0A0N4UJF8_DRAME</name>
<keyword evidence="1" id="KW-0812">Transmembrane</keyword>
<dbReference type="EMBL" id="UYYG01000040">
    <property type="protein sequence ID" value="VDN52017.1"/>
    <property type="molecule type" value="Genomic_DNA"/>
</dbReference>
<feature type="transmembrane region" description="Helical" evidence="1">
    <location>
        <begin position="62"/>
        <end position="88"/>
    </location>
</feature>
<proteinExistence type="predicted"/>
<accession>A0A0N4UJF8</accession>
<evidence type="ECO:0000313" key="3">
    <source>
        <dbReference type="Proteomes" id="UP000038040"/>
    </source>
</evidence>
<evidence type="ECO:0000256" key="1">
    <source>
        <dbReference type="SAM" id="Phobius"/>
    </source>
</evidence>
<keyword evidence="1" id="KW-1133">Transmembrane helix</keyword>
<organism evidence="3 5">
    <name type="scientific">Dracunculus medinensis</name>
    <name type="common">Guinea worm</name>
    <dbReference type="NCBI Taxonomy" id="318479"/>
    <lineage>
        <taxon>Eukaryota</taxon>
        <taxon>Metazoa</taxon>
        <taxon>Ecdysozoa</taxon>
        <taxon>Nematoda</taxon>
        <taxon>Chromadorea</taxon>
        <taxon>Rhabditida</taxon>
        <taxon>Spirurina</taxon>
        <taxon>Dracunculoidea</taxon>
        <taxon>Dracunculidae</taxon>
        <taxon>Dracunculus</taxon>
    </lineage>
</organism>